<dbReference type="InterPro" id="IPR023809">
    <property type="entry name" value="Thiopep_bacteriocin_synth_dom"/>
</dbReference>
<evidence type="ECO:0000313" key="2">
    <source>
        <dbReference type="EMBL" id="ADR01080.1"/>
    </source>
</evidence>
<sequence>MWRALHVHRYADQDTLITDGIAPVLELLRESGAIHGWFFLRYWQGGHHIRVRMRVAETDADAVVGEVDGKLRAYLAEHPAAEQFDAEEFHREAQPTMAALEGTAAEEIHPPDSVRRVEYAPEHDKYGGPDGVAVAEDYFGDSSAIVVDALRAVGGKSSKRTGMGYGMMLRGLCATDLTPAEMAAFFAHYCVIWSPYVFDGFLDAWPALLAEHSAPLRAHTEAVLANRGALAGDPMHDAVGRAWARVHEAGPAVLDRVRLAGDDASAARRAQVLLVSYLHTHNNRFGLIPELEAFLGYLGHHVLSGCAGTPVDAGLESRVRSHRAQLIGTP</sequence>
<proteinExistence type="predicted"/>
<name>E5DUH6_9NOCA</name>
<gene>
    <name evidence="2" type="primary">nocD</name>
</gene>
<accession>E5DUH6</accession>
<dbReference type="Pfam" id="PF14028">
    <property type="entry name" value="Lant_dehydr_C"/>
    <property type="match status" value="1"/>
</dbReference>
<reference evidence="2" key="1">
    <citation type="journal article" date="2010" name="Mol. Biosyst.">
        <title>Moving posttranslational modifications forward to biosynthesize the glycosylated thiopeptide nocathiacin I in Nocardia sp. ATCC202099.</title>
        <authorList>
            <person name="Ding Y."/>
            <person name="Yu Y."/>
            <person name="Pan H."/>
            <person name="Guo H."/>
            <person name="Li Y."/>
            <person name="Liu W."/>
        </authorList>
    </citation>
    <scope>NUCLEOTIDE SEQUENCE</scope>
    <source>
        <strain evidence="2">ATCC 202099</strain>
    </source>
</reference>
<feature type="domain" description="Thiopeptide-type bacteriocin biosynthesis" evidence="1">
    <location>
        <begin position="2"/>
        <end position="301"/>
    </location>
</feature>
<evidence type="ECO:0000259" key="1">
    <source>
        <dbReference type="Pfam" id="PF14028"/>
    </source>
</evidence>
<organism evidence="2">
    <name type="scientific">Nocardia sp. ATCC 202099</name>
    <dbReference type="NCBI Taxonomy" id="930400"/>
    <lineage>
        <taxon>Bacteria</taxon>
        <taxon>Bacillati</taxon>
        <taxon>Actinomycetota</taxon>
        <taxon>Actinomycetes</taxon>
        <taxon>Mycobacteriales</taxon>
        <taxon>Nocardiaceae</taxon>
        <taxon>Nocardia</taxon>
    </lineage>
</organism>
<dbReference type="EMBL" id="GU564398">
    <property type="protein sequence ID" value="ADR01080.1"/>
    <property type="molecule type" value="Genomic_DNA"/>
</dbReference>
<dbReference type="AlphaFoldDB" id="E5DUH6"/>
<dbReference type="SMR" id="E5DUH6"/>
<protein>
    <submittedName>
        <fullName evidence="2">NocD</fullName>
    </submittedName>
</protein>